<organism evidence="2 3">
    <name type="scientific">Rhodopirellula islandica</name>
    <dbReference type="NCBI Taxonomy" id="595434"/>
    <lineage>
        <taxon>Bacteria</taxon>
        <taxon>Pseudomonadati</taxon>
        <taxon>Planctomycetota</taxon>
        <taxon>Planctomycetia</taxon>
        <taxon>Pirellulales</taxon>
        <taxon>Pirellulaceae</taxon>
        <taxon>Rhodopirellula</taxon>
    </lineage>
</organism>
<sequence>MITRDTTTTQRVTTTTESKKTLSHRGDCIHHGGLIATVGGGRSNAGKVPGPRFD</sequence>
<comment type="caution">
    <text evidence="2">The sequence shown here is derived from an EMBL/GenBank/DDBJ whole genome shotgun (WGS) entry which is preliminary data.</text>
</comment>
<keyword evidence="3" id="KW-1185">Reference proteome</keyword>
<evidence type="ECO:0000256" key="1">
    <source>
        <dbReference type="SAM" id="MobiDB-lite"/>
    </source>
</evidence>
<feature type="region of interest" description="Disordered" evidence="1">
    <location>
        <begin position="1"/>
        <end position="54"/>
    </location>
</feature>
<dbReference type="EMBL" id="LECT01000017">
    <property type="protein sequence ID" value="KLU05526.1"/>
    <property type="molecule type" value="Genomic_DNA"/>
</dbReference>
<accession>A0A0J1BG72</accession>
<gene>
    <name evidence="2" type="ORF">RISK_002158</name>
</gene>
<feature type="compositionally biased region" description="Low complexity" evidence="1">
    <location>
        <begin position="1"/>
        <end position="16"/>
    </location>
</feature>
<dbReference type="STRING" id="595434.RISK_002158"/>
<evidence type="ECO:0000313" key="2">
    <source>
        <dbReference type="EMBL" id="KLU05526.1"/>
    </source>
</evidence>
<dbReference type="AlphaFoldDB" id="A0A0J1BG72"/>
<reference evidence="2" key="1">
    <citation type="submission" date="2015-05" db="EMBL/GenBank/DDBJ databases">
        <title>Permanent draft genome of Rhodopirellula islandicus K833.</title>
        <authorList>
            <person name="Kizina J."/>
            <person name="Richter M."/>
            <person name="Glockner F.O."/>
            <person name="Harder J."/>
        </authorList>
    </citation>
    <scope>NUCLEOTIDE SEQUENCE [LARGE SCALE GENOMIC DNA]</scope>
    <source>
        <strain evidence="2">K833</strain>
    </source>
</reference>
<protein>
    <submittedName>
        <fullName evidence="2">Uncharacterized protein</fullName>
    </submittedName>
</protein>
<proteinExistence type="predicted"/>
<evidence type="ECO:0000313" key="3">
    <source>
        <dbReference type="Proteomes" id="UP000036367"/>
    </source>
</evidence>
<feature type="compositionally biased region" description="Basic and acidic residues" evidence="1">
    <location>
        <begin position="17"/>
        <end position="30"/>
    </location>
</feature>
<dbReference type="Proteomes" id="UP000036367">
    <property type="component" value="Unassembled WGS sequence"/>
</dbReference>
<name>A0A0J1BG72_RHOIS</name>